<evidence type="ECO:0000256" key="4">
    <source>
        <dbReference type="ARBA" id="ARBA00022475"/>
    </source>
</evidence>
<evidence type="ECO:0000256" key="2">
    <source>
        <dbReference type="ARBA" id="ARBA00004651"/>
    </source>
</evidence>
<dbReference type="GO" id="GO:0005886">
    <property type="term" value="C:plasma membrane"/>
    <property type="evidence" value="ECO:0007669"/>
    <property type="project" value="UniProtKB-SubCell"/>
</dbReference>
<dbReference type="GO" id="GO:0009055">
    <property type="term" value="F:electron transfer activity"/>
    <property type="evidence" value="ECO:0007669"/>
    <property type="project" value="InterPro"/>
</dbReference>
<evidence type="ECO:0000256" key="3">
    <source>
        <dbReference type="ARBA" id="ARBA00022448"/>
    </source>
</evidence>
<dbReference type="GO" id="GO:0046872">
    <property type="term" value="F:metal ion binding"/>
    <property type="evidence" value="ECO:0007669"/>
    <property type="project" value="UniProtKB-KW"/>
</dbReference>
<dbReference type="STRING" id="1230338.MOMA_05090"/>
<dbReference type="InterPro" id="IPR052168">
    <property type="entry name" value="Cytochrome_b561_oxidase"/>
</dbReference>
<dbReference type="AlphaFoldDB" id="L2FA27"/>
<dbReference type="InterPro" id="IPR016174">
    <property type="entry name" value="Di-haem_cyt_TM"/>
</dbReference>
<feature type="transmembrane region" description="Helical" evidence="13">
    <location>
        <begin position="26"/>
        <end position="44"/>
    </location>
</feature>
<dbReference type="Proteomes" id="UP000023795">
    <property type="component" value="Unassembled WGS sequence"/>
</dbReference>
<dbReference type="PANTHER" id="PTHR30529">
    <property type="entry name" value="CYTOCHROME B561"/>
    <property type="match status" value="1"/>
</dbReference>
<keyword evidence="5" id="KW-0349">Heme</keyword>
<keyword evidence="10" id="KW-0408">Iron</keyword>
<evidence type="ECO:0000256" key="12">
    <source>
        <dbReference type="ARBA" id="ARBA00037975"/>
    </source>
</evidence>
<comment type="similarity">
    <text evidence="12">Belongs to the cytochrome b561 family.</text>
</comment>
<dbReference type="InterPro" id="IPR011577">
    <property type="entry name" value="Cyt_b561_bac/Ni-Hgenase"/>
</dbReference>
<evidence type="ECO:0000256" key="5">
    <source>
        <dbReference type="ARBA" id="ARBA00022617"/>
    </source>
</evidence>
<dbReference type="eggNOG" id="COG3038">
    <property type="taxonomic scope" value="Bacteria"/>
</dbReference>
<dbReference type="GO" id="GO:0020037">
    <property type="term" value="F:heme binding"/>
    <property type="evidence" value="ECO:0007669"/>
    <property type="project" value="TreeGrafter"/>
</dbReference>
<dbReference type="PATRIC" id="fig|1230338.3.peg.1108"/>
<gene>
    <name evidence="15" type="ORF">MOMA_05090</name>
</gene>
<dbReference type="RefSeq" id="WP_009767568.1">
    <property type="nucleotide sequence ID" value="NZ_ANIN01000001.1"/>
</dbReference>
<evidence type="ECO:0000256" key="1">
    <source>
        <dbReference type="ARBA" id="ARBA00001970"/>
    </source>
</evidence>
<reference evidence="15 16" key="1">
    <citation type="journal article" date="2013" name="Genome Announc.">
        <title>Genome Sequence of Moraxella macacae 0408225, a Novel Bacterial Species Isolated from a Cynomolgus Macaque with Epistaxis.</title>
        <authorList>
            <person name="Ladner J.T."/>
            <person name="Whitehouse C.A."/>
            <person name="Koroleva G.I."/>
            <person name="Palacios G.F."/>
        </authorList>
    </citation>
    <scope>NUCLEOTIDE SEQUENCE [LARGE SCALE GENOMIC DNA]</scope>
    <source>
        <strain evidence="15 16">0408225</strain>
    </source>
</reference>
<protein>
    <submittedName>
        <fullName evidence="15">Cytochrome B561</fullName>
    </submittedName>
</protein>
<keyword evidence="7" id="KW-0479">Metal-binding</keyword>
<evidence type="ECO:0000256" key="11">
    <source>
        <dbReference type="ARBA" id="ARBA00023136"/>
    </source>
</evidence>
<evidence type="ECO:0000259" key="14">
    <source>
        <dbReference type="Pfam" id="PF01292"/>
    </source>
</evidence>
<keyword evidence="4" id="KW-1003">Cell membrane</keyword>
<feature type="domain" description="Cytochrome b561 bacterial/Ni-hydrogenase" evidence="14">
    <location>
        <begin position="20"/>
        <end position="185"/>
    </location>
</feature>
<comment type="subcellular location">
    <subcellularLocation>
        <location evidence="2">Cell membrane</location>
        <topology evidence="2">Multi-pass membrane protein</topology>
    </subcellularLocation>
</comment>
<evidence type="ECO:0000313" key="16">
    <source>
        <dbReference type="Proteomes" id="UP000023795"/>
    </source>
</evidence>
<keyword evidence="3" id="KW-0813">Transport</keyword>
<evidence type="ECO:0000256" key="9">
    <source>
        <dbReference type="ARBA" id="ARBA00022989"/>
    </source>
</evidence>
<keyword evidence="8" id="KW-0249">Electron transport</keyword>
<keyword evidence="6 13" id="KW-0812">Transmembrane</keyword>
<keyword evidence="16" id="KW-1185">Reference proteome</keyword>
<organism evidence="15 16">
    <name type="scientific">Moraxella macacae 0408225</name>
    <dbReference type="NCBI Taxonomy" id="1230338"/>
    <lineage>
        <taxon>Bacteria</taxon>
        <taxon>Pseudomonadati</taxon>
        <taxon>Pseudomonadota</taxon>
        <taxon>Gammaproteobacteria</taxon>
        <taxon>Moraxellales</taxon>
        <taxon>Moraxellaceae</taxon>
        <taxon>Moraxella</taxon>
    </lineage>
</organism>
<dbReference type="EMBL" id="ANIN01000001">
    <property type="protein sequence ID" value="ELA09750.1"/>
    <property type="molecule type" value="Genomic_DNA"/>
</dbReference>
<evidence type="ECO:0000256" key="8">
    <source>
        <dbReference type="ARBA" id="ARBA00022982"/>
    </source>
</evidence>
<evidence type="ECO:0000256" key="10">
    <source>
        <dbReference type="ARBA" id="ARBA00023004"/>
    </source>
</evidence>
<evidence type="ECO:0000256" key="6">
    <source>
        <dbReference type="ARBA" id="ARBA00022692"/>
    </source>
</evidence>
<comment type="caution">
    <text evidence="15">The sequence shown here is derived from an EMBL/GenBank/DDBJ whole genome shotgun (WGS) entry which is preliminary data.</text>
</comment>
<dbReference type="PANTHER" id="PTHR30529:SF1">
    <property type="entry name" value="CYTOCHROME B561 HOMOLOG 2"/>
    <property type="match status" value="1"/>
</dbReference>
<dbReference type="GO" id="GO:0022904">
    <property type="term" value="P:respiratory electron transport chain"/>
    <property type="evidence" value="ECO:0007669"/>
    <property type="project" value="InterPro"/>
</dbReference>
<feature type="transmembrane region" description="Helical" evidence="13">
    <location>
        <begin position="56"/>
        <end position="74"/>
    </location>
</feature>
<evidence type="ECO:0000313" key="15">
    <source>
        <dbReference type="EMBL" id="ELA09750.1"/>
    </source>
</evidence>
<evidence type="ECO:0000256" key="7">
    <source>
        <dbReference type="ARBA" id="ARBA00022723"/>
    </source>
</evidence>
<dbReference type="OrthoDB" id="1247465at2"/>
<comment type="cofactor">
    <cofactor evidence="1">
        <name>heme b</name>
        <dbReference type="ChEBI" id="CHEBI:60344"/>
    </cofactor>
</comment>
<sequence>MALYPASERSQPAVVAHTKWAISVRIFHWLGALLLLITWAMIKLDANAIDDTYIDLHKAFGLSVLFWTVARLLNRVLTLKSIPAKVVMPKWQTGIVHLTQLLLYVCMLAMPLTAFTAEMMKGNVVWFFGMEIPAFIGENRDVARTLMKLHKDVFWTMLLAFTGLHILGALQHQFIKKDNLIKRML</sequence>
<evidence type="ECO:0000256" key="13">
    <source>
        <dbReference type="SAM" id="Phobius"/>
    </source>
</evidence>
<dbReference type="SUPFAM" id="SSF81342">
    <property type="entry name" value="Transmembrane di-heme cytochromes"/>
    <property type="match status" value="1"/>
</dbReference>
<name>L2FA27_9GAMM</name>
<keyword evidence="9 13" id="KW-1133">Transmembrane helix</keyword>
<proteinExistence type="inferred from homology"/>
<accession>L2FA27</accession>
<keyword evidence="11 13" id="KW-0472">Membrane</keyword>
<feature type="transmembrane region" description="Helical" evidence="13">
    <location>
        <begin position="153"/>
        <end position="175"/>
    </location>
</feature>
<dbReference type="Pfam" id="PF01292">
    <property type="entry name" value="Ni_hydr_CYTB"/>
    <property type="match status" value="1"/>
</dbReference>
<feature type="transmembrane region" description="Helical" evidence="13">
    <location>
        <begin position="95"/>
        <end position="117"/>
    </location>
</feature>